<accession>A0A8T0QXY6</accession>
<dbReference type="Proteomes" id="UP000823388">
    <property type="component" value="Chromosome 6N"/>
</dbReference>
<sequence>MSSTAFAPSTRADARTAPLPAARLAWPRDAPRTAARASPARWRHPTPAVLLFARGVRKMERALPATTMREMLPRTSSTTTYKATQTVLHQLYEMNPPSYTWLYNYVSLGWTIRWRLFPSPARNGEAGLGLVSDDHTPSPIRQMDQDPVHSLARKLLRSYLLVKKLQMAVVAVTVVQPPLIRNSCGQLLFGLHLRQQKSDAWDLESASTSTLQLWHSD</sequence>
<organism evidence="2 3">
    <name type="scientific">Panicum virgatum</name>
    <name type="common">Blackwell switchgrass</name>
    <dbReference type="NCBI Taxonomy" id="38727"/>
    <lineage>
        <taxon>Eukaryota</taxon>
        <taxon>Viridiplantae</taxon>
        <taxon>Streptophyta</taxon>
        <taxon>Embryophyta</taxon>
        <taxon>Tracheophyta</taxon>
        <taxon>Spermatophyta</taxon>
        <taxon>Magnoliopsida</taxon>
        <taxon>Liliopsida</taxon>
        <taxon>Poales</taxon>
        <taxon>Poaceae</taxon>
        <taxon>PACMAD clade</taxon>
        <taxon>Panicoideae</taxon>
        <taxon>Panicodae</taxon>
        <taxon>Paniceae</taxon>
        <taxon>Panicinae</taxon>
        <taxon>Panicum</taxon>
        <taxon>Panicum sect. Hiantes</taxon>
    </lineage>
</organism>
<dbReference type="InterPro" id="IPR038052">
    <property type="entry name" value="Chaperonin_RbcX_sf"/>
</dbReference>
<reference evidence="2" key="1">
    <citation type="submission" date="2020-05" db="EMBL/GenBank/DDBJ databases">
        <title>WGS assembly of Panicum virgatum.</title>
        <authorList>
            <person name="Lovell J.T."/>
            <person name="Jenkins J."/>
            <person name="Shu S."/>
            <person name="Juenger T.E."/>
            <person name="Schmutz J."/>
        </authorList>
    </citation>
    <scope>NUCLEOTIDE SEQUENCE</scope>
    <source>
        <strain evidence="2">AP13</strain>
    </source>
</reference>
<dbReference type="AlphaFoldDB" id="A0A8T0QXY6"/>
<evidence type="ECO:0000313" key="2">
    <source>
        <dbReference type="EMBL" id="KAG2578014.1"/>
    </source>
</evidence>
<dbReference type="SUPFAM" id="SSF158615">
    <property type="entry name" value="RbcX-like"/>
    <property type="match status" value="1"/>
</dbReference>
<evidence type="ECO:0000256" key="1">
    <source>
        <dbReference type="SAM" id="MobiDB-lite"/>
    </source>
</evidence>
<dbReference type="Gene3D" id="1.10.1200.210">
    <property type="entry name" value="Chaperonin-like RbcX"/>
    <property type="match status" value="1"/>
</dbReference>
<protein>
    <submittedName>
        <fullName evidence="2">Uncharacterized protein</fullName>
    </submittedName>
</protein>
<dbReference type="EMBL" id="CM029048">
    <property type="protein sequence ID" value="KAG2578014.1"/>
    <property type="molecule type" value="Genomic_DNA"/>
</dbReference>
<comment type="caution">
    <text evidence="2">The sequence shown here is derived from an EMBL/GenBank/DDBJ whole genome shotgun (WGS) entry which is preliminary data.</text>
</comment>
<proteinExistence type="predicted"/>
<name>A0A8T0QXY6_PANVG</name>
<feature type="region of interest" description="Disordered" evidence="1">
    <location>
        <begin position="1"/>
        <end position="23"/>
    </location>
</feature>
<evidence type="ECO:0000313" key="3">
    <source>
        <dbReference type="Proteomes" id="UP000823388"/>
    </source>
</evidence>
<keyword evidence="3" id="KW-1185">Reference proteome</keyword>
<gene>
    <name evidence="2" type="ORF">PVAP13_6NG209900</name>
</gene>